<dbReference type="Gene3D" id="3.40.190.290">
    <property type="match status" value="1"/>
</dbReference>
<dbReference type="Gene3D" id="1.10.10.10">
    <property type="entry name" value="Winged helix-like DNA-binding domain superfamily/Winged helix DNA-binding domain"/>
    <property type="match status" value="1"/>
</dbReference>
<reference evidence="6 7" key="1">
    <citation type="submission" date="2019-08" db="EMBL/GenBank/DDBJ databases">
        <authorList>
            <person name="Wang G."/>
            <person name="Xu Z."/>
        </authorList>
    </citation>
    <scope>NUCLEOTIDE SEQUENCE [LARGE SCALE GENOMIC DNA]</scope>
    <source>
        <strain evidence="6 7">ZX</strain>
    </source>
</reference>
<dbReference type="Proteomes" id="UP000322077">
    <property type="component" value="Unassembled WGS sequence"/>
</dbReference>
<evidence type="ECO:0000256" key="2">
    <source>
        <dbReference type="ARBA" id="ARBA00023015"/>
    </source>
</evidence>
<comment type="caution">
    <text evidence="6">The sequence shown here is derived from an EMBL/GenBank/DDBJ whole genome shotgun (WGS) entry which is preliminary data.</text>
</comment>
<accession>A0A5D9C0P9</accession>
<dbReference type="EMBL" id="VTOU01000004">
    <property type="protein sequence ID" value="TZG25236.1"/>
    <property type="molecule type" value="Genomic_DNA"/>
</dbReference>
<dbReference type="InterPro" id="IPR000847">
    <property type="entry name" value="LysR_HTH_N"/>
</dbReference>
<dbReference type="InterPro" id="IPR036390">
    <property type="entry name" value="WH_DNA-bd_sf"/>
</dbReference>
<dbReference type="PANTHER" id="PTHR30537">
    <property type="entry name" value="HTH-TYPE TRANSCRIPTIONAL REGULATOR"/>
    <property type="match status" value="1"/>
</dbReference>
<dbReference type="GO" id="GO:0003700">
    <property type="term" value="F:DNA-binding transcription factor activity"/>
    <property type="evidence" value="ECO:0007669"/>
    <property type="project" value="InterPro"/>
</dbReference>
<proteinExistence type="inferred from homology"/>
<evidence type="ECO:0000256" key="4">
    <source>
        <dbReference type="ARBA" id="ARBA00023163"/>
    </source>
</evidence>
<dbReference type="SUPFAM" id="SSF46785">
    <property type="entry name" value="Winged helix' DNA-binding domain"/>
    <property type="match status" value="1"/>
</dbReference>
<dbReference type="InterPro" id="IPR005119">
    <property type="entry name" value="LysR_subst-bd"/>
</dbReference>
<keyword evidence="7" id="KW-1185">Reference proteome</keyword>
<sequence>MDPDAEVFVEVVKAGSLAAAARALGISAPLVSRRLSRLETRLGVALAHRTTRRFELTHIGEAYYRDMIVVLDAWQNAETRAKQPARIASGPLRISAPTSFGRLYVAPALKGFLDLHPDVAITLDLSDAYVDLAATRFDLAIRITAAPDAAADRLAGSTRVLCAAPAYLAARGEPKTLGDLDAHRILAAEGQLPWRLAEGIVNGPSHVITNSSEVVRELALAGMGIALRSLWDVHAELASGALRQILPGLSTASDVGIYAVRPRVEGSTAATRAFIDYLRGLLSPVAPWEQR</sequence>
<dbReference type="CDD" id="cd08422">
    <property type="entry name" value="PBP2_CrgA_like"/>
    <property type="match status" value="1"/>
</dbReference>
<organism evidence="6 7">
    <name type="scientific">Sphingomonas montanisoli</name>
    <dbReference type="NCBI Taxonomy" id="2606412"/>
    <lineage>
        <taxon>Bacteria</taxon>
        <taxon>Pseudomonadati</taxon>
        <taxon>Pseudomonadota</taxon>
        <taxon>Alphaproteobacteria</taxon>
        <taxon>Sphingomonadales</taxon>
        <taxon>Sphingomonadaceae</taxon>
        <taxon>Sphingomonas</taxon>
    </lineage>
</organism>
<evidence type="ECO:0000313" key="7">
    <source>
        <dbReference type="Proteomes" id="UP000322077"/>
    </source>
</evidence>
<dbReference type="InterPro" id="IPR036388">
    <property type="entry name" value="WH-like_DNA-bd_sf"/>
</dbReference>
<evidence type="ECO:0000256" key="3">
    <source>
        <dbReference type="ARBA" id="ARBA00023125"/>
    </source>
</evidence>
<keyword evidence="3" id="KW-0238">DNA-binding</keyword>
<evidence type="ECO:0000313" key="6">
    <source>
        <dbReference type="EMBL" id="TZG25236.1"/>
    </source>
</evidence>
<dbReference type="FunFam" id="1.10.10.10:FF:000001">
    <property type="entry name" value="LysR family transcriptional regulator"/>
    <property type="match status" value="1"/>
</dbReference>
<dbReference type="PANTHER" id="PTHR30537:SF5">
    <property type="entry name" value="HTH-TYPE TRANSCRIPTIONAL ACTIVATOR TTDR-RELATED"/>
    <property type="match status" value="1"/>
</dbReference>
<evidence type="ECO:0000256" key="1">
    <source>
        <dbReference type="ARBA" id="ARBA00009437"/>
    </source>
</evidence>
<dbReference type="GO" id="GO:0003677">
    <property type="term" value="F:DNA binding"/>
    <property type="evidence" value="ECO:0007669"/>
    <property type="project" value="UniProtKB-KW"/>
</dbReference>
<dbReference type="PROSITE" id="PS50931">
    <property type="entry name" value="HTH_LYSR"/>
    <property type="match status" value="1"/>
</dbReference>
<dbReference type="Pfam" id="PF03466">
    <property type="entry name" value="LysR_substrate"/>
    <property type="match status" value="1"/>
</dbReference>
<comment type="similarity">
    <text evidence="1">Belongs to the LysR transcriptional regulatory family.</text>
</comment>
<dbReference type="InterPro" id="IPR058163">
    <property type="entry name" value="LysR-type_TF_proteobact-type"/>
</dbReference>
<keyword evidence="4" id="KW-0804">Transcription</keyword>
<protein>
    <submittedName>
        <fullName evidence="6">LysR family transcriptional regulator</fullName>
    </submittedName>
</protein>
<dbReference type="Pfam" id="PF00126">
    <property type="entry name" value="HTH_1"/>
    <property type="match status" value="1"/>
</dbReference>
<gene>
    <name evidence="6" type="ORF">FYJ91_17825</name>
</gene>
<dbReference type="SUPFAM" id="SSF53850">
    <property type="entry name" value="Periplasmic binding protein-like II"/>
    <property type="match status" value="1"/>
</dbReference>
<dbReference type="AlphaFoldDB" id="A0A5D9C0P9"/>
<feature type="domain" description="HTH lysR-type" evidence="5">
    <location>
        <begin position="1"/>
        <end position="57"/>
    </location>
</feature>
<keyword evidence="2" id="KW-0805">Transcription regulation</keyword>
<evidence type="ECO:0000259" key="5">
    <source>
        <dbReference type="PROSITE" id="PS50931"/>
    </source>
</evidence>
<name>A0A5D9C0P9_9SPHN</name>